<dbReference type="InterPro" id="IPR037213">
    <property type="entry name" value="Run_dom_sf"/>
</dbReference>
<reference evidence="4" key="1">
    <citation type="submission" date="2017-02" db="UniProtKB">
        <authorList>
            <consortium name="WormBaseParasite"/>
        </authorList>
    </citation>
    <scope>IDENTIFICATION</scope>
</reference>
<accession>A0A0R3RCT8</accession>
<dbReference type="EMBL" id="UZAG01023201">
    <property type="protein sequence ID" value="VDO56011.1"/>
    <property type="molecule type" value="Genomic_DNA"/>
</dbReference>
<name>A0A0R3RCT8_9BILA</name>
<evidence type="ECO:0000313" key="2">
    <source>
        <dbReference type="EMBL" id="VDO56011.1"/>
    </source>
</evidence>
<proteinExistence type="predicted"/>
<evidence type="ECO:0000313" key="4">
    <source>
        <dbReference type="WBParaSite" id="BTMF_0001786001-mRNA-1"/>
    </source>
</evidence>
<protein>
    <submittedName>
        <fullName evidence="4">RUN domain-containing protein</fullName>
    </submittedName>
</protein>
<dbReference type="Proteomes" id="UP000280834">
    <property type="component" value="Unassembled WGS sequence"/>
</dbReference>
<evidence type="ECO:0000259" key="1">
    <source>
        <dbReference type="PROSITE" id="PS50826"/>
    </source>
</evidence>
<gene>
    <name evidence="2" type="ORF">BTMF_LOCUS15824</name>
</gene>
<dbReference type="AlphaFoldDB" id="A0A0R3RCT8"/>
<dbReference type="WBParaSite" id="BTMF_0001786001-mRNA-1">
    <property type="protein sequence ID" value="BTMF_0001786001-mRNA-1"/>
    <property type="gene ID" value="BTMF_0001786001"/>
</dbReference>
<reference evidence="2 3" key="2">
    <citation type="submission" date="2018-11" db="EMBL/GenBank/DDBJ databases">
        <authorList>
            <consortium name="Pathogen Informatics"/>
        </authorList>
    </citation>
    <scope>NUCLEOTIDE SEQUENCE [LARGE SCALE GENOMIC DNA]</scope>
</reference>
<keyword evidence="3" id="KW-1185">Reference proteome</keyword>
<evidence type="ECO:0000313" key="3">
    <source>
        <dbReference type="Proteomes" id="UP000280834"/>
    </source>
</evidence>
<sequence length="49" mass="5818">MAWTPITSQMYEEPSFLRTPHYLNYLSKLISSLNEFQFVLEKSLTYGIE</sequence>
<feature type="domain" description="RUN" evidence="1">
    <location>
        <begin position="1"/>
        <end position="45"/>
    </location>
</feature>
<organism evidence="4">
    <name type="scientific">Brugia timori</name>
    <dbReference type="NCBI Taxonomy" id="42155"/>
    <lineage>
        <taxon>Eukaryota</taxon>
        <taxon>Metazoa</taxon>
        <taxon>Ecdysozoa</taxon>
        <taxon>Nematoda</taxon>
        <taxon>Chromadorea</taxon>
        <taxon>Rhabditida</taxon>
        <taxon>Spirurina</taxon>
        <taxon>Spiruromorpha</taxon>
        <taxon>Filarioidea</taxon>
        <taxon>Onchocercidae</taxon>
        <taxon>Brugia</taxon>
    </lineage>
</organism>
<dbReference type="PROSITE" id="PS50826">
    <property type="entry name" value="RUN"/>
    <property type="match status" value="1"/>
</dbReference>
<dbReference type="SUPFAM" id="SSF140741">
    <property type="entry name" value="RUN domain-like"/>
    <property type="match status" value="1"/>
</dbReference>
<dbReference type="STRING" id="42155.A0A0R3RCT8"/>
<dbReference type="InterPro" id="IPR004012">
    <property type="entry name" value="Run_dom"/>
</dbReference>